<dbReference type="Pfam" id="PF11255">
    <property type="entry name" value="DUF3054"/>
    <property type="match status" value="1"/>
</dbReference>
<feature type="transmembrane region" description="Helical" evidence="1">
    <location>
        <begin position="7"/>
        <end position="25"/>
    </location>
</feature>
<keyword evidence="1" id="KW-1133">Transmembrane helix</keyword>
<gene>
    <name evidence="2" type="ORF">IDM49_06360</name>
</gene>
<accession>A0A7H2BB49</accession>
<keyword evidence="1" id="KW-0812">Transmembrane</keyword>
<dbReference type="KEGG" id="rter:IDM49_06360"/>
<feature type="transmembrane region" description="Helical" evidence="1">
    <location>
        <begin position="31"/>
        <end position="54"/>
    </location>
</feature>
<dbReference type="InterPro" id="IPR021414">
    <property type="entry name" value="DUF3054"/>
</dbReference>
<feature type="transmembrane region" description="Helical" evidence="1">
    <location>
        <begin position="66"/>
        <end position="83"/>
    </location>
</feature>
<dbReference type="AlphaFoldDB" id="A0A7H2BB49"/>
<evidence type="ECO:0000313" key="2">
    <source>
        <dbReference type="EMBL" id="QNV36895.1"/>
    </source>
</evidence>
<protein>
    <submittedName>
        <fullName evidence="2">DUF3054 domain-containing protein</fullName>
    </submittedName>
</protein>
<feature type="transmembrane region" description="Helical" evidence="1">
    <location>
        <begin position="89"/>
        <end position="110"/>
    </location>
</feature>
<proteinExistence type="predicted"/>
<dbReference type="RefSeq" id="WP_168613932.1">
    <property type="nucleotide sequence ID" value="NZ_BAAAOX010000021.1"/>
</dbReference>
<sequence>MKRIPFSYLALDLIAVTIFALIGRMSHQHGLTALGVLSTAAPFLVATLIGFIVGRYLTRNLMVQGLIVWLFTLNLGMILRVAFGGGFAVSFYIVTAIALLIFCGIWRLLLRKSIY</sequence>
<keyword evidence="3" id="KW-1185">Reference proteome</keyword>
<organism evidence="2 3">
    <name type="scientific">Rothia terrae</name>
    <dbReference type="NCBI Taxonomy" id="396015"/>
    <lineage>
        <taxon>Bacteria</taxon>
        <taxon>Bacillati</taxon>
        <taxon>Actinomycetota</taxon>
        <taxon>Actinomycetes</taxon>
        <taxon>Micrococcales</taxon>
        <taxon>Micrococcaceae</taxon>
        <taxon>Rothia</taxon>
    </lineage>
</organism>
<dbReference type="EMBL" id="CP061539">
    <property type="protein sequence ID" value="QNV36895.1"/>
    <property type="molecule type" value="Genomic_DNA"/>
</dbReference>
<keyword evidence="1" id="KW-0472">Membrane</keyword>
<dbReference type="GeneID" id="96623854"/>
<reference evidence="2 3" key="1">
    <citation type="submission" date="2020-09" db="EMBL/GenBank/DDBJ databases">
        <title>Investigation of environmental microbes.</title>
        <authorList>
            <person name="Ou Y."/>
            <person name="Kang Q."/>
        </authorList>
    </citation>
    <scope>NUCLEOTIDE SEQUENCE [LARGE SCALE GENOMIC DNA]</scope>
    <source>
        <strain evidence="2 3">KJZ-14</strain>
    </source>
</reference>
<name>A0A7H2BB49_9MICC</name>
<evidence type="ECO:0000256" key="1">
    <source>
        <dbReference type="SAM" id="Phobius"/>
    </source>
</evidence>
<dbReference type="Proteomes" id="UP000516404">
    <property type="component" value="Chromosome"/>
</dbReference>
<evidence type="ECO:0000313" key="3">
    <source>
        <dbReference type="Proteomes" id="UP000516404"/>
    </source>
</evidence>